<feature type="compositionally biased region" description="Basic and acidic residues" evidence="1">
    <location>
        <begin position="28"/>
        <end position="37"/>
    </location>
</feature>
<reference evidence="2" key="1">
    <citation type="submission" date="2023-03" db="EMBL/GenBank/DDBJ databases">
        <title>Massive genome expansion in bonnet fungi (Mycena s.s.) driven by repeated elements and novel gene families across ecological guilds.</title>
        <authorList>
            <consortium name="Lawrence Berkeley National Laboratory"/>
            <person name="Harder C.B."/>
            <person name="Miyauchi S."/>
            <person name="Viragh M."/>
            <person name="Kuo A."/>
            <person name="Thoen E."/>
            <person name="Andreopoulos B."/>
            <person name="Lu D."/>
            <person name="Skrede I."/>
            <person name="Drula E."/>
            <person name="Henrissat B."/>
            <person name="Morin E."/>
            <person name="Kohler A."/>
            <person name="Barry K."/>
            <person name="LaButti K."/>
            <person name="Morin E."/>
            <person name="Salamov A."/>
            <person name="Lipzen A."/>
            <person name="Mereny Z."/>
            <person name="Hegedus B."/>
            <person name="Baldrian P."/>
            <person name="Stursova M."/>
            <person name="Weitz H."/>
            <person name="Taylor A."/>
            <person name="Grigoriev I.V."/>
            <person name="Nagy L.G."/>
            <person name="Martin F."/>
            <person name="Kauserud H."/>
        </authorList>
    </citation>
    <scope>NUCLEOTIDE SEQUENCE</scope>
    <source>
        <strain evidence="2">CBHHK200</strain>
    </source>
</reference>
<dbReference type="AlphaFoldDB" id="A0AAD6WLP7"/>
<comment type="caution">
    <text evidence="2">The sequence shown here is derived from an EMBL/GenBank/DDBJ whole genome shotgun (WGS) entry which is preliminary data.</text>
</comment>
<name>A0AAD6WLP7_9AGAR</name>
<proteinExistence type="predicted"/>
<feature type="region of interest" description="Disordered" evidence="1">
    <location>
        <begin position="1"/>
        <end position="62"/>
    </location>
</feature>
<protein>
    <submittedName>
        <fullName evidence="2">Uncharacterized protein</fullName>
    </submittedName>
</protein>
<gene>
    <name evidence="2" type="ORF">C8F04DRAFT_1280211</name>
</gene>
<dbReference type="InterPro" id="IPR046521">
    <property type="entry name" value="DUF6698"/>
</dbReference>
<keyword evidence="3" id="KW-1185">Reference proteome</keyword>
<dbReference type="Proteomes" id="UP001218188">
    <property type="component" value="Unassembled WGS sequence"/>
</dbReference>
<dbReference type="EMBL" id="JARJCM010000442">
    <property type="protein sequence ID" value="KAJ7017030.1"/>
    <property type="molecule type" value="Genomic_DNA"/>
</dbReference>
<accession>A0AAD6WLP7</accession>
<organism evidence="2 3">
    <name type="scientific">Mycena alexandri</name>
    <dbReference type="NCBI Taxonomy" id="1745969"/>
    <lineage>
        <taxon>Eukaryota</taxon>
        <taxon>Fungi</taxon>
        <taxon>Dikarya</taxon>
        <taxon>Basidiomycota</taxon>
        <taxon>Agaricomycotina</taxon>
        <taxon>Agaricomycetes</taxon>
        <taxon>Agaricomycetidae</taxon>
        <taxon>Agaricales</taxon>
        <taxon>Marasmiineae</taxon>
        <taxon>Mycenaceae</taxon>
        <taxon>Mycena</taxon>
    </lineage>
</organism>
<evidence type="ECO:0000256" key="1">
    <source>
        <dbReference type="SAM" id="MobiDB-lite"/>
    </source>
</evidence>
<sequence length="405" mass="43825">MSDSSPSSSNNGAPAPAGDQDTTPTLEEAQRRARERVNAALIASDASTGKKRKASDADDDEGTYQWYGRNLARSCGVFTRIHTIVEYGVKTELAALDGEDEHPPLTAEEKRLWDSWEIIKNTIPGFGDDMIDLGGDVKLRKAACAKVQHGLKGGRGDDCGSLKTEIIDYLLPPPPPPPPGEKPSLPVLTPPIPKRGKKAPRGMNHPVTAAALRPLKYPDAEETYTKIIDNDEEYPVVSSLLPAFMYPAGHPYNDNDLEDGLLDNHILRAVAKHVYQGPSSALEKPGFSRGKAGNAALNGVTALTARDIAYIACQTRFAISSQESWTGTDDDFSYADFYWRLVDLLAGEDGQPILDRFNFDVFGTSATKKSTAAASINVVDEFEVLQQQRAAKRARLAAASQSAPS</sequence>
<evidence type="ECO:0000313" key="3">
    <source>
        <dbReference type="Proteomes" id="UP001218188"/>
    </source>
</evidence>
<feature type="compositionally biased region" description="Low complexity" evidence="1">
    <location>
        <begin position="1"/>
        <end position="18"/>
    </location>
</feature>
<dbReference type="Pfam" id="PF20414">
    <property type="entry name" value="DUF6698"/>
    <property type="match status" value="1"/>
</dbReference>
<evidence type="ECO:0000313" key="2">
    <source>
        <dbReference type="EMBL" id="KAJ7017030.1"/>
    </source>
</evidence>